<sequence>MRQVCSQQPWKVTCLVNSLGASRVWSTTLVRHVCSHQPVCVKRVVNSLGASSVSSTALVRHVCSQDLGESRV</sequence>
<evidence type="ECO:0000313" key="2">
    <source>
        <dbReference type="Proteomes" id="UP000828390"/>
    </source>
</evidence>
<comment type="caution">
    <text evidence="1">The sequence shown here is derived from an EMBL/GenBank/DDBJ whole genome shotgun (WGS) entry which is preliminary data.</text>
</comment>
<evidence type="ECO:0000313" key="1">
    <source>
        <dbReference type="EMBL" id="KAH3839432.1"/>
    </source>
</evidence>
<reference evidence="1" key="2">
    <citation type="submission" date="2020-11" db="EMBL/GenBank/DDBJ databases">
        <authorList>
            <person name="McCartney M.A."/>
            <person name="Auch B."/>
            <person name="Kono T."/>
            <person name="Mallez S."/>
            <person name="Becker A."/>
            <person name="Gohl D.M."/>
            <person name="Silverstein K.A.T."/>
            <person name="Koren S."/>
            <person name="Bechman K.B."/>
            <person name="Herman A."/>
            <person name="Abrahante J.E."/>
            <person name="Garbe J."/>
        </authorList>
    </citation>
    <scope>NUCLEOTIDE SEQUENCE</scope>
    <source>
        <strain evidence="1">Duluth1</strain>
        <tissue evidence="1">Whole animal</tissue>
    </source>
</reference>
<keyword evidence="2" id="KW-1185">Reference proteome</keyword>
<dbReference type="AlphaFoldDB" id="A0A9D4QR17"/>
<organism evidence="1 2">
    <name type="scientific">Dreissena polymorpha</name>
    <name type="common">Zebra mussel</name>
    <name type="synonym">Mytilus polymorpha</name>
    <dbReference type="NCBI Taxonomy" id="45954"/>
    <lineage>
        <taxon>Eukaryota</taxon>
        <taxon>Metazoa</taxon>
        <taxon>Spiralia</taxon>
        <taxon>Lophotrochozoa</taxon>
        <taxon>Mollusca</taxon>
        <taxon>Bivalvia</taxon>
        <taxon>Autobranchia</taxon>
        <taxon>Heteroconchia</taxon>
        <taxon>Euheterodonta</taxon>
        <taxon>Imparidentia</taxon>
        <taxon>Neoheterodontei</taxon>
        <taxon>Myida</taxon>
        <taxon>Dreissenoidea</taxon>
        <taxon>Dreissenidae</taxon>
        <taxon>Dreissena</taxon>
    </lineage>
</organism>
<accession>A0A9D4QR17</accession>
<proteinExistence type="predicted"/>
<reference evidence="1" key="1">
    <citation type="journal article" date="2019" name="bioRxiv">
        <title>The Genome of the Zebra Mussel, Dreissena polymorpha: A Resource for Invasive Species Research.</title>
        <authorList>
            <person name="McCartney M.A."/>
            <person name="Auch B."/>
            <person name="Kono T."/>
            <person name="Mallez S."/>
            <person name="Zhang Y."/>
            <person name="Obille A."/>
            <person name="Becker A."/>
            <person name="Abrahante J.E."/>
            <person name="Garbe J."/>
            <person name="Badalamenti J.P."/>
            <person name="Herman A."/>
            <person name="Mangelson H."/>
            <person name="Liachko I."/>
            <person name="Sullivan S."/>
            <person name="Sone E.D."/>
            <person name="Koren S."/>
            <person name="Silverstein K.A.T."/>
            <person name="Beckman K.B."/>
            <person name="Gohl D.M."/>
        </authorList>
    </citation>
    <scope>NUCLEOTIDE SEQUENCE</scope>
    <source>
        <strain evidence="1">Duluth1</strain>
        <tissue evidence="1">Whole animal</tissue>
    </source>
</reference>
<gene>
    <name evidence="1" type="ORF">DPMN_112862</name>
</gene>
<dbReference type="EMBL" id="JAIWYP010000004">
    <property type="protein sequence ID" value="KAH3839432.1"/>
    <property type="molecule type" value="Genomic_DNA"/>
</dbReference>
<name>A0A9D4QR17_DREPO</name>
<protein>
    <submittedName>
        <fullName evidence="1">Uncharacterized protein</fullName>
    </submittedName>
</protein>
<dbReference type="Proteomes" id="UP000828390">
    <property type="component" value="Unassembled WGS sequence"/>
</dbReference>